<dbReference type="Proteomes" id="UP000625930">
    <property type="component" value="Unassembled WGS sequence"/>
</dbReference>
<dbReference type="OrthoDB" id="6046112at2"/>
<evidence type="ECO:0000313" key="6">
    <source>
        <dbReference type="Proteomes" id="UP000515598"/>
    </source>
</evidence>
<organism evidence="3 7">
    <name type="scientific">Stenotrophomonas maltophilia</name>
    <name type="common">Pseudomonas maltophilia</name>
    <name type="synonym">Xanthomonas maltophilia</name>
    <dbReference type="NCBI Taxonomy" id="40324"/>
    <lineage>
        <taxon>Bacteria</taxon>
        <taxon>Pseudomonadati</taxon>
        <taxon>Pseudomonadota</taxon>
        <taxon>Gammaproteobacteria</taxon>
        <taxon>Lysobacterales</taxon>
        <taxon>Lysobacteraceae</taxon>
        <taxon>Stenotrophomonas</taxon>
        <taxon>Stenotrophomonas maltophilia group</taxon>
    </lineage>
</organism>
<evidence type="ECO:0000313" key="2">
    <source>
        <dbReference type="EMBL" id="AUI07688.1"/>
    </source>
</evidence>
<feature type="transmembrane region" description="Helical" evidence="1">
    <location>
        <begin position="12"/>
        <end position="29"/>
    </location>
</feature>
<dbReference type="EMBL" id="CP060025">
    <property type="protein sequence ID" value="QNG76031.1"/>
    <property type="molecule type" value="Genomic_DNA"/>
</dbReference>
<dbReference type="EMBL" id="JADUNP010000003">
    <property type="protein sequence ID" value="MBH1650989.1"/>
    <property type="molecule type" value="Genomic_DNA"/>
</dbReference>
<proteinExistence type="predicted"/>
<dbReference type="Proteomes" id="UP000234414">
    <property type="component" value="Chromosome"/>
</dbReference>
<dbReference type="EMBL" id="CP025298">
    <property type="protein sequence ID" value="AUI07688.1"/>
    <property type="molecule type" value="Genomic_DNA"/>
</dbReference>
<sequence>MKQGRTDRDWAVVAVMTFAAGAVLTWALMSKPSPKSATLALDWPAWVQAIGSIAAIIAAGLIPLWHARVRRREVTQSLIELISYARFPATLMLAQFEGGFGGPRLILAHLTQLHKAFDSVNYVDVPNRSLAIALQQSATAVSALKEIQELFLRKEEMKKGRGSEIVKKYLLMLDRAVEEAIKATGQRPRDFNYDTIVLPNE</sequence>
<name>A0A0M0NFU9_STEMA</name>
<protein>
    <recommendedName>
        <fullName evidence="8">Transmembrane protein</fullName>
    </recommendedName>
</protein>
<evidence type="ECO:0000313" key="7">
    <source>
        <dbReference type="Proteomes" id="UP000625930"/>
    </source>
</evidence>
<keyword evidence="1" id="KW-1133">Transmembrane helix</keyword>
<reference evidence="2 5" key="1">
    <citation type="submission" date="2017-12" db="EMBL/GenBank/DDBJ databases">
        <title>Complete Genome Sequence of Stenotrophomonas maltophilia CSM2.</title>
        <authorList>
            <person name="Castro-Jaimes S."/>
            <person name="Lopez-Leal G."/>
            <person name="Barberena Jonas C."/>
            <person name="Bustos P."/>
            <person name="Perez-Oseguera A."/>
            <person name="Cevallos M.A."/>
        </authorList>
    </citation>
    <scope>NUCLEOTIDE SEQUENCE [LARGE SCALE GENOMIC DNA]</scope>
    <source>
        <strain evidence="2 5">CSM2</strain>
    </source>
</reference>
<reference evidence="4 6" key="2">
    <citation type="submission" date="2020-08" db="EMBL/GenBank/DDBJ databases">
        <title>Phenotypic and transcriptomic analysis of seven clinical Stenotrophomonas maltophilia isolates identify a small set of shared and commonly regulated genes involved in biofilm lifestyle.</title>
        <authorList>
            <person name="Alio I."/>
            <person name="Gudzuhn M."/>
            <person name="Streit W."/>
        </authorList>
    </citation>
    <scope>NUCLEOTIDE SEQUENCE [LARGE SCALE GENOMIC DNA]</scope>
    <source>
        <strain evidence="4 6">UHH_SKK55</strain>
    </source>
</reference>
<keyword evidence="1" id="KW-0812">Transmembrane</keyword>
<reference evidence="3" key="3">
    <citation type="submission" date="2020-11" db="EMBL/GenBank/DDBJ databases">
        <title>Enhanced detection system for hospital associated transmission using whole genome sequencing surveillance.</title>
        <authorList>
            <person name="Harrison L.H."/>
            <person name="Van Tyne D."/>
            <person name="Marsh J.W."/>
            <person name="Griffith M.P."/>
            <person name="Snyder D.J."/>
            <person name="Cooper V.S."/>
            <person name="Mustapha M."/>
        </authorList>
    </citation>
    <scope>NUCLEOTIDE SEQUENCE</scope>
    <source>
        <strain evidence="3">STEN00091</strain>
    </source>
</reference>
<evidence type="ECO:0008006" key="8">
    <source>
        <dbReference type="Google" id="ProtNLM"/>
    </source>
</evidence>
<evidence type="ECO:0000313" key="4">
    <source>
        <dbReference type="EMBL" id="QNG76031.1"/>
    </source>
</evidence>
<dbReference type="Proteomes" id="UP000515598">
    <property type="component" value="Chromosome"/>
</dbReference>
<accession>A0A0M0NFU9</accession>
<evidence type="ECO:0000313" key="3">
    <source>
        <dbReference type="EMBL" id="MBH1650989.1"/>
    </source>
</evidence>
<evidence type="ECO:0000313" key="5">
    <source>
        <dbReference type="Proteomes" id="UP000234414"/>
    </source>
</evidence>
<evidence type="ECO:0000256" key="1">
    <source>
        <dbReference type="SAM" id="Phobius"/>
    </source>
</evidence>
<feature type="transmembrane region" description="Helical" evidence="1">
    <location>
        <begin position="45"/>
        <end position="65"/>
    </location>
</feature>
<gene>
    <name evidence="4" type="ORF">GPNADHDJ_00197</name>
    <name evidence="3" type="ORF">I5U67_02245</name>
    <name evidence="2" type="ORF">SmaCSM2_11030</name>
</gene>
<dbReference type="RefSeq" id="WP_033836002.1">
    <property type="nucleotide sequence ID" value="NZ_CP014014.1"/>
</dbReference>
<keyword evidence="1" id="KW-0472">Membrane</keyword>
<dbReference type="AlphaFoldDB" id="A0A0M0NFU9"/>